<evidence type="ECO:0000313" key="2">
    <source>
        <dbReference type="Proteomes" id="UP000327157"/>
    </source>
</evidence>
<reference evidence="1 2" key="3">
    <citation type="submission" date="2019-11" db="EMBL/GenBank/DDBJ databases">
        <title>A de novo genome assembly of a pear dwarfing rootstock.</title>
        <authorList>
            <person name="Wang F."/>
            <person name="Wang J."/>
            <person name="Li S."/>
            <person name="Zhang Y."/>
            <person name="Fang M."/>
            <person name="Ma L."/>
            <person name="Zhao Y."/>
            <person name="Jiang S."/>
        </authorList>
    </citation>
    <scope>NUCLEOTIDE SEQUENCE [LARGE SCALE GENOMIC DNA]</scope>
    <source>
        <strain evidence="1">S2</strain>
        <tissue evidence="1">Leaf</tissue>
    </source>
</reference>
<protein>
    <submittedName>
        <fullName evidence="1">Methylmalonyl-CoA epimerase</fullName>
    </submittedName>
</protein>
<proteinExistence type="predicted"/>
<sequence>MAAAGRSVSEPHCRRIPPYQAPRRFLQRAFHFIERNPSFNLPEGPFAAKLPEADPVHLGRGQHICFTVSNLPSLVQTLKPLVLGLVPLLLLMSYKQMQCLINFRHGSFLHIHSQFILEPFTGVSCGIFKICVSENSLYGTLWSTDSGDLHSAVVTEPKVSRLGAFRLDYVDFIKEIKYNISNVRKL</sequence>
<accession>A0A5N5HGV5</accession>
<reference evidence="2" key="2">
    <citation type="submission" date="2019-10" db="EMBL/GenBank/DDBJ databases">
        <title>A de novo genome assembly of a pear dwarfing rootstock.</title>
        <authorList>
            <person name="Wang F."/>
            <person name="Wang J."/>
            <person name="Li S."/>
            <person name="Zhang Y."/>
            <person name="Fang M."/>
            <person name="Ma L."/>
            <person name="Zhao Y."/>
            <person name="Jiang S."/>
        </authorList>
    </citation>
    <scope>NUCLEOTIDE SEQUENCE [LARGE SCALE GENOMIC DNA]</scope>
</reference>
<reference evidence="1 2" key="1">
    <citation type="submission" date="2019-09" db="EMBL/GenBank/DDBJ databases">
        <authorList>
            <person name="Ou C."/>
        </authorList>
    </citation>
    <scope>NUCLEOTIDE SEQUENCE [LARGE SCALE GENOMIC DNA]</scope>
    <source>
        <strain evidence="1">S2</strain>
        <tissue evidence="1">Leaf</tissue>
    </source>
</reference>
<dbReference type="PANTHER" id="PTHR47802:SF1">
    <property type="entry name" value="GLYOXALASE FAMILY PROTEIN, EXPRESSED"/>
    <property type="match status" value="1"/>
</dbReference>
<comment type="caution">
    <text evidence="1">The sequence shown here is derived from an EMBL/GenBank/DDBJ whole genome shotgun (WGS) entry which is preliminary data.</text>
</comment>
<dbReference type="EMBL" id="SMOL01000160">
    <property type="protein sequence ID" value="KAB2625421.1"/>
    <property type="molecule type" value="Genomic_DNA"/>
</dbReference>
<organism evidence="1 2">
    <name type="scientific">Pyrus ussuriensis x Pyrus communis</name>
    <dbReference type="NCBI Taxonomy" id="2448454"/>
    <lineage>
        <taxon>Eukaryota</taxon>
        <taxon>Viridiplantae</taxon>
        <taxon>Streptophyta</taxon>
        <taxon>Embryophyta</taxon>
        <taxon>Tracheophyta</taxon>
        <taxon>Spermatophyta</taxon>
        <taxon>Magnoliopsida</taxon>
        <taxon>eudicotyledons</taxon>
        <taxon>Gunneridae</taxon>
        <taxon>Pentapetalae</taxon>
        <taxon>rosids</taxon>
        <taxon>fabids</taxon>
        <taxon>Rosales</taxon>
        <taxon>Rosaceae</taxon>
        <taxon>Amygdaloideae</taxon>
        <taxon>Maleae</taxon>
        <taxon>Pyrus</taxon>
    </lineage>
</organism>
<keyword evidence="2" id="KW-1185">Reference proteome</keyword>
<dbReference type="PANTHER" id="PTHR47802">
    <property type="entry name" value="GLYOXALASE FAMILY PROTEIN, EXPRESSED"/>
    <property type="match status" value="1"/>
</dbReference>
<evidence type="ECO:0000313" key="1">
    <source>
        <dbReference type="EMBL" id="KAB2625421.1"/>
    </source>
</evidence>
<name>A0A5N5HGV5_9ROSA</name>
<dbReference type="AlphaFoldDB" id="A0A5N5HGV5"/>
<dbReference type="Proteomes" id="UP000327157">
    <property type="component" value="Chromosome 16"/>
</dbReference>
<gene>
    <name evidence="1" type="ORF">D8674_017081</name>
</gene>
<dbReference type="OrthoDB" id="16820at2759"/>